<evidence type="ECO:0000256" key="2">
    <source>
        <dbReference type="ARBA" id="ARBA00023315"/>
    </source>
</evidence>
<dbReference type="EMBL" id="UGPG01000001">
    <property type="protein sequence ID" value="STY43183.1"/>
    <property type="molecule type" value="Genomic_DNA"/>
</dbReference>
<reference evidence="4 5" key="1">
    <citation type="submission" date="2018-06" db="EMBL/GenBank/DDBJ databases">
        <authorList>
            <consortium name="Pathogen Informatics"/>
            <person name="Doyle S."/>
        </authorList>
    </citation>
    <scope>NUCLEOTIDE SEQUENCE [LARGE SCALE GENOMIC DNA]</scope>
    <source>
        <strain evidence="5">NCTC 10815</strain>
    </source>
</reference>
<keyword evidence="1 4" id="KW-0808">Transferase</keyword>
<feature type="domain" description="N-acetyltransferase" evidence="3">
    <location>
        <begin position="4"/>
        <end position="157"/>
    </location>
</feature>
<dbReference type="RefSeq" id="WP_003755950.1">
    <property type="nucleotide sequence ID" value="NZ_CABKNG010000001.1"/>
</dbReference>
<evidence type="ECO:0000313" key="5">
    <source>
        <dbReference type="Proteomes" id="UP000254879"/>
    </source>
</evidence>
<dbReference type="Proteomes" id="UP000254879">
    <property type="component" value="Unassembled WGS sequence"/>
</dbReference>
<keyword evidence="2 4" id="KW-0012">Acyltransferase</keyword>
<dbReference type="PANTHER" id="PTHR43072">
    <property type="entry name" value="N-ACETYLTRANSFERASE"/>
    <property type="match status" value="1"/>
</dbReference>
<dbReference type="EC" id="2.3.1.183" evidence="4"/>
<dbReference type="InterPro" id="IPR016181">
    <property type="entry name" value="Acyl_CoA_acyltransferase"/>
</dbReference>
<evidence type="ECO:0000313" key="4">
    <source>
        <dbReference type="EMBL" id="STY43183.1"/>
    </source>
</evidence>
<dbReference type="SUPFAM" id="SSF55729">
    <property type="entry name" value="Acyl-CoA N-acyltransferases (Nat)"/>
    <property type="match status" value="1"/>
</dbReference>
<name>A0A378MCC7_LISGR</name>
<gene>
    <name evidence="4" type="primary">ywnH</name>
    <name evidence="4" type="ORF">NCTC10815_00470</name>
</gene>
<accession>A0A378MCC7</accession>
<dbReference type="PROSITE" id="PS51186">
    <property type="entry name" value="GNAT"/>
    <property type="match status" value="1"/>
</dbReference>
<proteinExistence type="predicted"/>
<sequence>MTKPLLRKMQPEDYPAMQAIYQEGILTKNATFQKEVMAFEEWDHKYLSTCRLVAVLEKEVVGFAALLPFSSMESYRGVAEVSIYISSKARGNGIGSLLMQQLIEASEEEGYWTLQSLIFPENVASISLHHKAGFELRARHPRLGEMDGIFRDVLLLERRSQTVGLDR</sequence>
<dbReference type="Gene3D" id="3.40.630.30">
    <property type="match status" value="1"/>
</dbReference>
<dbReference type="GO" id="GO:0102971">
    <property type="term" value="F:phosphinothricin N-acetyltransferase activity"/>
    <property type="evidence" value="ECO:0007669"/>
    <property type="project" value="UniProtKB-EC"/>
</dbReference>
<dbReference type="PANTHER" id="PTHR43072:SF23">
    <property type="entry name" value="UPF0039 PROTEIN C11D3.02C"/>
    <property type="match status" value="1"/>
</dbReference>
<dbReference type="CDD" id="cd04301">
    <property type="entry name" value="NAT_SF"/>
    <property type="match status" value="1"/>
</dbReference>
<protein>
    <submittedName>
        <fullName evidence="4">Phosphinothricin acetyltransferase YwnH</fullName>
        <ecNumber evidence="4">2.3.1.183</ecNumber>
    </submittedName>
</protein>
<dbReference type="Pfam" id="PF00583">
    <property type="entry name" value="Acetyltransf_1"/>
    <property type="match status" value="1"/>
</dbReference>
<dbReference type="AlphaFoldDB" id="A0A378MCC7"/>
<organism evidence="4 5">
    <name type="scientific">Listeria grayi</name>
    <name type="common">Listeria murrayi</name>
    <dbReference type="NCBI Taxonomy" id="1641"/>
    <lineage>
        <taxon>Bacteria</taxon>
        <taxon>Bacillati</taxon>
        <taxon>Bacillota</taxon>
        <taxon>Bacilli</taxon>
        <taxon>Bacillales</taxon>
        <taxon>Listeriaceae</taxon>
        <taxon>Listeria</taxon>
    </lineage>
</organism>
<dbReference type="InterPro" id="IPR000182">
    <property type="entry name" value="GNAT_dom"/>
</dbReference>
<evidence type="ECO:0000259" key="3">
    <source>
        <dbReference type="PROSITE" id="PS51186"/>
    </source>
</evidence>
<evidence type="ECO:0000256" key="1">
    <source>
        <dbReference type="ARBA" id="ARBA00022679"/>
    </source>
</evidence>